<gene>
    <name evidence="2" type="ORF">SAMN03080617_01638</name>
</gene>
<evidence type="ECO:0000313" key="3">
    <source>
        <dbReference type="Proteomes" id="UP000198756"/>
    </source>
</evidence>
<dbReference type="EMBL" id="FMXE01000009">
    <property type="protein sequence ID" value="SDA67205.1"/>
    <property type="molecule type" value="Genomic_DNA"/>
</dbReference>
<proteinExistence type="predicted"/>
<evidence type="ECO:0000313" key="2">
    <source>
        <dbReference type="EMBL" id="SDA67205.1"/>
    </source>
</evidence>
<protein>
    <submittedName>
        <fullName evidence="2">Uncharacterized protein</fullName>
    </submittedName>
</protein>
<dbReference type="Proteomes" id="UP000198756">
    <property type="component" value="Unassembled WGS sequence"/>
</dbReference>
<feature type="transmembrane region" description="Helical" evidence="1">
    <location>
        <begin position="35"/>
        <end position="53"/>
    </location>
</feature>
<name>A0A1G5XCB7_9BACT</name>
<dbReference type="OrthoDB" id="893763at2"/>
<dbReference type="AlphaFoldDB" id="A0A1G5XCB7"/>
<keyword evidence="1" id="KW-0812">Transmembrane</keyword>
<keyword evidence="3" id="KW-1185">Reference proteome</keyword>
<keyword evidence="1" id="KW-1133">Transmembrane helix</keyword>
<reference evidence="3" key="1">
    <citation type="submission" date="2016-10" db="EMBL/GenBank/DDBJ databases">
        <authorList>
            <person name="Varghese N."/>
            <person name="Submissions S."/>
        </authorList>
    </citation>
    <scope>NUCLEOTIDE SEQUENCE [LARGE SCALE GENOMIC DNA]</scope>
    <source>
        <strain evidence="3">DSM 22703</strain>
    </source>
</reference>
<dbReference type="RefSeq" id="WP_092729454.1">
    <property type="nucleotide sequence ID" value="NZ_FMXE01000009.1"/>
</dbReference>
<sequence>MNQLPKLKDFEAPEGYFDGLPDQILKKAKKPKMQIWIKYAAAAVVILGLGLIWQTDLIKPNYEQLTYEEEAILFIESNVWTSEDILSMADDPNAMLDQIINEEMPLSEDLWLEDELNWF</sequence>
<accession>A0A1G5XCB7</accession>
<dbReference type="STRING" id="279824.SAMN03080617_01638"/>
<keyword evidence="1" id="KW-0472">Membrane</keyword>
<organism evidence="2 3">
    <name type="scientific">Algoriphagus alkaliphilus</name>
    <dbReference type="NCBI Taxonomy" id="279824"/>
    <lineage>
        <taxon>Bacteria</taxon>
        <taxon>Pseudomonadati</taxon>
        <taxon>Bacteroidota</taxon>
        <taxon>Cytophagia</taxon>
        <taxon>Cytophagales</taxon>
        <taxon>Cyclobacteriaceae</taxon>
        <taxon>Algoriphagus</taxon>
    </lineage>
</organism>
<evidence type="ECO:0000256" key="1">
    <source>
        <dbReference type="SAM" id="Phobius"/>
    </source>
</evidence>